<dbReference type="InterPro" id="IPR018490">
    <property type="entry name" value="cNMP-bd_dom_sf"/>
</dbReference>
<dbReference type="PANTHER" id="PTHR11635:SF152">
    <property type="entry name" value="CAMP-DEPENDENT PROTEIN KINASE TYPE I REGULATORY SUBUNIT-RELATED"/>
    <property type="match status" value="1"/>
</dbReference>
<evidence type="ECO:0000256" key="4">
    <source>
        <dbReference type="ARBA" id="ARBA00022566"/>
    </source>
</evidence>
<feature type="region of interest" description="Disordered" evidence="10">
    <location>
        <begin position="1"/>
        <end position="87"/>
    </location>
</feature>
<feature type="binding site" evidence="9">
    <location>
        <position position="213"/>
    </location>
    <ligand>
        <name>3',5'-cyclic AMP</name>
        <dbReference type="ChEBI" id="CHEBI:58165"/>
        <label>1</label>
    </ligand>
</feature>
<evidence type="ECO:0000256" key="3">
    <source>
        <dbReference type="ARBA" id="ARBA00022553"/>
    </source>
</evidence>
<feature type="compositionally biased region" description="Basic and acidic residues" evidence="10">
    <location>
        <begin position="1"/>
        <end position="12"/>
    </location>
</feature>
<gene>
    <name evidence="12" type="ORF">SAPINGB_P003582</name>
</gene>
<dbReference type="GeneID" id="43582399"/>
<evidence type="ECO:0000256" key="2">
    <source>
        <dbReference type="ARBA" id="ARBA00020355"/>
    </source>
</evidence>
<feature type="compositionally biased region" description="Low complexity" evidence="10">
    <location>
        <begin position="41"/>
        <end position="57"/>
    </location>
</feature>
<evidence type="ECO:0000256" key="9">
    <source>
        <dbReference type="PIRSR" id="PIRSR000548-1"/>
    </source>
</evidence>
<evidence type="ECO:0000256" key="10">
    <source>
        <dbReference type="SAM" id="MobiDB-lite"/>
    </source>
</evidence>
<dbReference type="PIRSF" id="PIRSF000548">
    <property type="entry name" value="PK_regulatory"/>
    <property type="match status" value="1"/>
</dbReference>
<feature type="domain" description="Cyclic nucleotide-binding" evidence="11">
    <location>
        <begin position="266"/>
        <end position="373"/>
    </location>
</feature>
<dbReference type="GO" id="GO:0005634">
    <property type="term" value="C:nucleus"/>
    <property type="evidence" value="ECO:0007669"/>
    <property type="project" value="TreeGrafter"/>
</dbReference>
<dbReference type="GO" id="GO:0005952">
    <property type="term" value="C:cAMP-dependent protein kinase complex"/>
    <property type="evidence" value="ECO:0007669"/>
    <property type="project" value="InterPro"/>
</dbReference>
<dbReference type="InterPro" id="IPR050503">
    <property type="entry name" value="cAMP-dep_PK_reg_su-like"/>
</dbReference>
<dbReference type="InterPro" id="IPR014710">
    <property type="entry name" value="RmlC-like_jellyroll"/>
</dbReference>
<evidence type="ECO:0000259" key="11">
    <source>
        <dbReference type="PROSITE" id="PS50042"/>
    </source>
</evidence>
<dbReference type="RefSeq" id="XP_031854190.1">
    <property type="nucleotide sequence ID" value="XM_031998299.1"/>
</dbReference>
<reference evidence="12 13" key="1">
    <citation type="submission" date="2019-09" db="EMBL/GenBank/DDBJ databases">
        <authorList>
            <person name="Brejova B."/>
        </authorList>
    </citation>
    <scope>NUCLEOTIDE SEQUENCE [LARGE SCALE GENOMIC DNA]</scope>
</reference>
<dbReference type="Proteomes" id="UP000398389">
    <property type="component" value="Unassembled WGS sequence"/>
</dbReference>
<dbReference type="SMART" id="SM00100">
    <property type="entry name" value="cNMP"/>
    <property type="match status" value="2"/>
</dbReference>
<comment type="subunit">
    <text evidence="8">Tetramer, composed of 2 regulatory (R) and 2 catalytic (C) subunits. In the presence of cAMP it dissociates into 2 active monomeric C subunits and an R dimer.</text>
</comment>
<feature type="compositionally biased region" description="Low complexity" evidence="10">
    <location>
        <begin position="65"/>
        <end position="75"/>
    </location>
</feature>
<dbReference type="InterPro" id="IPR018488">
    <property type="entry name" value="cNMP-bd_CS"/>
</dbReference>
<keyword evidence="3" id="KW-0597">Phosphoprotein</keyword>
<keyword evidence="6 8" id="KW-0547">Nucleotide-binding</keyword>
<accession>A0A5E8BXJ1</accession>
<dbReference type="CDD" id="cd00038">
    <property type="entry name" value="CAP_ED"/>
    <property type="match status" value="2"/>
</dbReference>
<evidence type="ECO:0000256" key="7">
    <source>
        <dbReference type="ARBA" id="ARBA00023149"/>
    </source>
</evidence>
<feature type="domain" description="Cyclic nucleotide-binding" evidence="11">
    <location>
        <begin position="148"/>
        <end position="263"/>
    </location>
</feature>
<keyword evidence="5" id="KW-0677">Repeat</keyword>
<evidence type="ECO:0000256" key="5">
    <source>
        <dbReference type="ARBA" id="ARBA00022737"/>
    </source>
</evidence>
<keyword evidence="7 8" id="KW-0114">cAMP</keyword>
<dbReference type="PRINTS" id="PR00103">
    <property type="entry name" value="CAMPKINASE"/>
</dbReference>
<comment type="similarity">
    <text evidence="1 8">Belongs to the cAMP-dependent kinase regulatory chain family.</text>
</comment>
<dbReference type="SUPFAM" id="SSF51206">
    <property type="entry name" value="cAMP-binding domain-like"/>
    <property type="match status" value="2"/>
</dbReference>
<feature type="compositionally biased region" description="Polar residues" evidence="10">
    <location>
        <begin position="16"/>
        <end position="34"/>
    </location>
</feature>
<dbReference type="EMBL" id="CABVLU010000003">
    <property type="protein sequence ID" value="VVT53455.1"/>
    <property type="molecule type" value="Genomic_DNA"/>
</dbReference>
<evidence type="ECO:0000256" key="8">
    <source>
        <dbReference type="PIRNR" id="PIRNR000548"/>
    </source>
</evidence>
<dbReference type="GO" id="GO:0030552">
    <property type="term" value="F:cAMP binding"/>
    <property type="evidence" value="ECO:0007669"/>
    <property type="project" value="UniProtKB-KW"/>
</dbReference>
<dbReference type="OrthoDB" id="417078at2759"/>
<feature type="binding site" evidence="9">
    <location>
        <position position="332"/>
    </location>
    <ligand>
        <name>3',5'-cyclic AMP</name>
        <dbReference type="ChEBI" id="CHEBI:58165"/>
        <label>2</label>
    </ligand>
</feature>
<dbReference type="PROSITE" id="PS00889">
    <property type="entry name" value="CNMP_BINDING_2"/>
    <property type="match status" value="2"/>
</dbReference>
<feature type="compositionally biased region" description="Gly residues" evidence="10">
    <location>
        <begin position="76"/>
        <end position="87"/>
    </location>
</feature>
<sequence length="380" mass="40450">MALEKHPEDPTHVDASPSSTTTAPPLANAQSLHTSSDENKAAPSSSPFSGFKSSFGGLDSGSGSGSAARSSRPPHSGGGSSLFSGSYGGAGSPGIDAARQYNANRRTSVSAESLNPANFSGASIEAPTCNLTPEQLERLNKSVAKNFLFNNLDEDSLHRVLGALHEKRVKKGEVIIKQGDEGDYFYVVEKGSVQYIVNDEVVGKAGPGASFGELALMYNAPRAATVTALEDSVLWALDRVTFRRILLDKTASKRKMYGEFLKDVPILSTLDTYQLSKLADALSSETYETGQVVIKEGDVGDKFYIVENGNASVTKNGEGKVQDLTKGSYFGEVALLNDLPRQATVTAETKLRVVCLDKAGFQRLLGSVVDVLKAHDPTQH</sequence>
<evidence type="ECO:0000256" key="6">
    <source>
        <dbReference type="ARBA" id="ARBA00022741"/>
    </source>
</evidence>
<feature type="binding site" evidence="9">
    <location>
        <position position="341"/>
    </location>
    <ligand>
        <name>3',5'-cyclic AMP</name>
        <dbReference type="ChEBI" id="CHEBI:58165"/>
        <label>2</label>
    </ligand>
</feature>
<dbReference type="Pfam" id="PF00027">
    <property type="entry name" value="cNMP_binding"/>
    <property type="match status" value="2"/>
</dbReference>
<dbReference type="GO" id="GO:0033554">
    <property type="term" value="P:cellular response to stress"/>
    <property type="evidence" value="ECO:0007669"/>
    <property type="project" value="UniProtKB-ARBA"/>
</dbReference>
<dbReference type="AlphaFoldDB" id="A0A5E8BXJ1"/>
<dbReference type="InterPro" id="IPR000595">
    <property type="entry name" value="cNMP-bd_dom"/>
</dbReference>
<dbReference type="GO" id="GO:0034236">
    <property type="term" value="F:protein kinase A catalytic subunit binding"/>
    <property type="evidence" value="ECO:0007669"/>
    <property type="project" value="TreeGrafter"/>
</dbReference>
<evidence type="ECO:0000313" key="12">
    <source>
        <dbReference type="EMBL" id="VVT53455.1"/>
    </source>
</evidence>
<dbReference type="PROSITE" id="PS00888">
    <property type="entry name" value="CNMP_BINDING_1"/>
    <property type="match status" value="2"/>
</dbReference>
<dbReference type="InterPro" id="IPR012198">
    <property type="entry name" value="cAMP_dep_PK_reg_su"/>
</dbReference>
<name>A0A5E8BXJ1_9ASCO</name>
<feature type="binding site" evidence="9">
    <location>
        <position position="222"/>
    </location>
    <ligand>
        <name>3',5'-cyclic AMP</name>
        <dbReference type="ChEBI" id="CHEBI:58165"/>
        <label>1</label>
    </ligand>
</feature>
<keyword evidence="4 8" id="KW-0116">cAMP-binding</keyword>
<dbReference type="Gene3D" id="2.60.120.10">
    <property type="entry name" value="Jelly Rolls"/>
    <property type="match status" value="2"/>
</dbReference>
<dbReference type="GO" id="GO:0004862">
    <property type="term" value="F:cAMP-dependent protein kinase inhibitor activity"/>
    <property type="evidence" value="ECO:0007669"/>
    <property type="project" value="TreeGrafter"/>
</dbReference>
<dbReference type="FunFam" id="2.60.120.10:FF:000039">
    <property type="entry name" value="cAMP-dependent protein kinase regulatory subunit"/>
    <property type="match status" value="1"/>
</dbReference>
<keyword evidence="13" id="KW-1185">Reference proteome</keyword>
<evidence type="ECO:0000313" key="13">
    <source>
        <dbReference type="Proteomes" id="UP000398389"/>
    </source>
</evidence>
<organism evidence="12 13">
    <name type="scientific">Magnusiomyces paraingens</name>
    <dbReference type="NCBI Taxonomy" id="2606893"/>
    <lineage>
        <taxon>Eukaryota</taxon>
        <taxon>Fungi</taxon>
        <taxon>Dikarya</taxon>
        <taxon>Ascomycota</taxon>
        <taxon>Saccharomycotina</taxon>
        <taxon>Dipodascomycetes</taxon>
        <taxon>Dipodascales</taxon>
        <taxon>Dipodascaceae</taxon>
        <taxon>Magnusiomyces</taxon>
    </lineage>
</organism>
<dbReference type="PANTHER" id="PTHR11635">
    <property type="entry name" value="CAMP-DEPENDENT PROTEIN KINASE REGULATORY CHAIN"/>
    <property type="match status" value="1"/>
</dbReference>
<dbReference type="PROSITE" id="PS50042">
    <property type="entry name" value="CNMP_BINDING_3"/>
    <property type="match status" value="2"/>
</dbReference>
<dbReference type="GO" id="GO:0005829">
    <property type="term" value="C:cytosol"/>
    <property type="evidence" value="ECO:0007669"/>
    <property type="project" value="TreeGrafter"/>
</dbReference>
<evidence type="ECO:0000256" key="1">
    <source>
        <dbReference type="ARBA" id="ARBA00005753"/>
    </source>
</evidence>
<proteinExistence type="inferred from homology"/>
<protein>
    <recommendedName>
        <fullName evidence="2 8">cAMP-dependent protein kinase regulatory subunit</fullName>
    </recommendedName>
</protein>